<dbReference type="Proteomes" id="UP000015100">
    <property type="component" value="Unassembled WGS sequence"/>
</dbReference>
<dbReference type="HOGENOM" id="CLU_015733_0_0_1"/>
<evidence type="ECO:0000313" key="1">
    <source>
        <dbReference type="EMBL" id="EPS35747.1"/>
    </source>
</evidence>
<reference evidence="2" key="2">
    <citation type="submission" date="2013-04" db="EMBL/GenBank/DDBJ databases">
        <title>Genomic mechanisms accounting for the adaptation to parasitism in nematode-trapping fungi.</title>
        <authorList>
            <person name="Ahren D.G."/>
        </authorList>
    </citation>
    <scope>NUCLEOTIDE SEQUENCE [LARGE SCALE GENOMIC DNA]</scope>
    <source>
        <strain evidence="2">CBS 200.50</strain>
    </source>
</reference>
<name>S8BKF5_DACHA</name>
<gene>
    <name evidence="1" type="ORF">H072_10781</name>
</gene>
<protein>
    <submittedName>
        <fullName evidence="1">Uncharacterized protein</fullName>
    </submittedName>
</protein>
<evidence type="ECO:0000313" key="2">
    <source>
        <dbReference type="Proteomes" id="UP000015100"/>
    </source>
</evidence>
<dbReference type="EMBL" id="AQGS01001030">
    <property type="protein sequence ID" value="EPS35747.1"/>
    <property type="molecule type" value="Genomic_DNA"/>
</dbReference>
<keyword evidence="2" id="KW-1185">Reference proteome</keyword>
<reference evidence="1 2" key="1">
    <citation type="journal article" date="2013" name="PLoS Genet.">
        <title>Genomic mechanisms accounting for the adaptation to parasitism in nematode-trapping fungi.</title>
        <authorList>
            <person name="Meerupati T."/>
            <person name="Andersson K.M."/>
            <person name="Friman E."/>
            <person name="Kumar D."/>
            <person name="Tunlid A."/>
            <person name="Ahren D."/>
        </authorList>
    </citation>
    <scope>NUCLEOTIDE SEQUENCE [LARGE SCALE GENOMIC DNA]</scope>
    <source>
        <strain evidence="1 2">CBS 200.50</strain>
    </source>
</reference>
<dbReference type="AlphaFoldDB" id="S8BKF5"/>
<accession>S8BKF5</accession>
<proteinExistence type="predicted"/>
<organism evidence="1 2">
    <name type="scientific">Dactylellina haptotyla (strain CBS 200.50)</name>
    <name type="common">Nematode-trapping fungus</name>
    <name type="synonym">Monacrosporium haptotylum</name>
    <dbReference type="NCBI Taxonomy" id="1284197"/>
    <lineage>
        <taxon>Eukaryota</taxon>
        <taxon>Fungi</taxon>
        <taxon>Dikarya</taxon>
        <taxon>Ascomycota</taxon>
        <taxon>Pezizomycotina</taxon>
        <taxon>Orbiliomycetes</taxon>
        <taxon>Orbiliales</taxon>
        <taxon>Orbiliaceae</taxon>
        <taxon>Dactylellina</taxon>
    </lineage>
</organism>
<sequence>MAAEAKCTVEERSARIFWAIHILSYLSKLGSLPEGQESKHKNHEENKGDLSIDDIATTRATMMQGLEHSSLSKKFLDCIAQLFSPDKGWSYVTATALREHEDFIEIDIARNDCFGVNKISSDPQTSGFQLEERSYCDHLRSYLATSADPEPLNDFEHISVQYNKRRVYYWVQCLKETLEPMLSLVSNPEFQFPIHFDSGNDDKPDHRNFLVKDILSRFRSLPKPNSWHGLVNLLARENGVNILGTYLLANRAYECFMTINKSVELQLDSIFGASKGAIITKQLRFLARPIIDCRIIRRIAIHYPQFRNVKIIAVPPRPEIRIDEVYRIKISEAWSRLKKVGKHKPEVVWLDCLDVEDELGRSHRILHTNIYLGLGDLPFCKSIPVDINPIRNRRLGLRNSDWEPLKVGYTIEIGLGSREDSITGPVVNQSFLASLGESGATLDRVYGPLIAIRKNADAKFEDVTLSDFRHILDSFVGSTSTYTPESPTNPADRKVTNIRGVKICCYGEQKIQGSEEFVSVEVPITHPARRGLQNSGVCTSNLSEILGLPVRLWKYQDANSLINIPEWDEDDLKPTSNQNAASLMIDTNLKSMGWGQIPLYWNQDLGNVLVVRDDDEDLDIENIKVMSYFAKQVVSRIFEDTSRMGLKNNEAVRKELMKLITRENMVKCGYDSPVWPKGTAWDISTILKGLIKIWVTTMVVYKLYKKLIA</sequence>
<dbReference type="eggNOG" id="ENOG502SQ86">
    <property type="taxonomic scope" value="Eukaryota"/>
</dbReference>
<dbReference type="STRING" id="1284197.S8BKF5"/>
<comment type="caution">
    <text evidence="1">The sequence shown here is derived from an EMBL/GenBank/DDBJ whole genome shotgun (WGS) entry which is preliminary data.</text>
</comment>
<dbReference type="OrthoDB" id="437457at2759"/>